<gene>
    <name evidence="2" type="ORF">J7337_010348</name>
</gene>
<feature type="compositionally biased region" description="Low complexity" evidence="1">
    <location>
        <begin position="45"/>
        <end position="55"/>
    </location>
</feature>
<dbReference type="RefSeq" id="XP_044676487.1">
    <property type="nucleotide sequence ID" value="XM_044827933.1"/>
</dbReference>
<comment type="caution">
    <text evidence="2">The sequence shown here is derived from an EMBL/GenBank/DDBJ whole genome shotgun (WGS) entry which is preliminary data.</text>
</comment>
<organism evidence="2 3">
    <name type="scientific">Fusarium musae</name>
    <dbReference type="NCBI Taxonomy" id="1042133"/>
    <lineage>
        <taxon>Eukaryota</taxon>
        <taxon>Fungi</taxon>
        <taxon>Dikarya</taxon>
        <taxon>Ascomycota</taxon>
        <taxon>Pezizomycotina</taxon>
        <taxon>Sordariomycetes</taxon>
        <taxon>Hypocreomycetidae</taxon>
        <taxon>Hypocreales</taxon>
        <taxon>Nectriaceae</taxon>
        <taxon>Fusarium</taxon>
    </lineage>
</organism>
<accession>A0A9P8D935</accession>
<reference evidence="2" key="1">
    <citation type="journal article" date="2021" name="Mol. Plant Microbe Interact.">
        <title>Telomere to telomere genome assembly of Fusarium musae F31, causal agent of crown rot disease of banana.</title>
        <authorList>
            <person name="Degradi L."/>
            <person name="Tava V."/>
            <person name="Kunova A."/>
            <person name="Cortesi P."/>
            <person name="Saracchi M."/>
            <person name="Pasquali M."/>
        </authorList>
    </citation>
    <scope>NUCLEOTIDE SEQUENCE</scope>
    <source>
        <strain evidence="2">F31</strain>
    </source>
</reference>
<dbReference type="AlphaFoldDB" id="A0A9P8D935"/>
<protein>
    <submittedName>
        <fullName evidence="2">Uncharacterized protein</fullName>
    </submittedName>
</protein>
<dbReference type="EMBL" id="JAHBCI010000008">
    <property type="protein sequence ID" value="KAG9497487.1"/>
    <property type="molecule type" value="Genomic_DNA"/>
</dbReference>
<feature type="region of interest" description="Disordered" evidence="1">
    <location>
        <begin position="87"/>
        <end position="134"/>
    </location>
</feature>
<evidence type="ECO:0000313" key="3">
    <source>
        <dbReference type="Proteomes" id="UP000827133"/>
    </source>
</evidence>
<proteinExistence type="predicted"/>
<evidence type="ECO:0000313" key="2">
    <source>
        <dbReference type="EMBL" id="KAG9497487.1"/>
    </source>
</evidence>
<dbReference type="GeneID" id="68318204"/>
<feature type="region of interest" description="Disordered" evidence="1">
    <location>
        <begin position="39"/>
        <end position="60"/>
    </location>
</feature>
<feature type="compositionally biased region" description="Basic and acidic residues" evidence="1">
    <location>
        <begin position="106"/>
        <end position="117"/>
    </location>
</feature>
<dbReference type="KEGG" id="fmu:J7337_010348"/>
<name>A0A9P8D935_9HYPO</name>
<sequence length="134" mass="14213">MDGSKACDQCDEINSWEPLVVNLHREIEQAHAQLKGTATARHVGATASAAAETTSNGNVGSNEDIALQVQMGISDCLREILETLQRRGSSGGTILASPEEDEEPVDDPKSDKRRTAPDADGGQTETGGKKPRSK</sequence>
<keyword evidence="3" id="KW-1185">Reference proteome</keyword>
<evidence type="ECO:0000256" key="1">
    <source>
        <dbReference type="SAM" id="MobiDB-lite"/>
    </source>
</evidence>
<dbReference type="Proteomes" id="UP000827133">
    <property type="component" value="Unassembled WGS sequence"/>
</dbReference>